<reference evidence="1" key="1">
    <citation type="submission" date="2019-10" db="EMBL/GenBank/DDBJ databases">
        <title>Draft genome sequence of Panacibacter sp. KCS-6.</title>
        <authorList>
            <person name="Yim K.J."/>
        </authorList>
    </citation>
    <scope>NUCLEOTIDE SEQUENCE</scope>
    <source>
        <strain evidence="1">KCS-6</strain>
    </source>
</reference>
<dbReference type="Proteomes" id="UP000598971">
    <property type="component" value="Unassembled WGS sequence"/>
</dbReference>
<evidence type="ECO:0000313" key="2">
    <source>
        <dbReference type="Proteomes" id="UP000598971"/>
    </source>
</evidence>
<dbReference type="RefSeq" id="WP_171607024.1">
    <property type="nucleotide sequence ID" value="NZ_WHPF01000004.1"/>
</dbReference>
<evidence type="ECO:0000313" key="1">
    <source>
        <dbReference type="EMBL" id="NNV55093.1"/>
    </source>
</evidence>
<sequence length="180" mass="20636">MDITEIANQICEIDHYQATFISIKVGEQKILIDLKDKQEFKLLAGTNGQLKYFEAHPLLLDYNEKFATTYINSKAVDIEKIISDIKEAIDSITLGFRNWITYITNKQCNFTFDTFVGNLKEGRGKLLEAPISITKKVEAVCTKHGISTIHFEANREVFSYKLITIDENYVIAKEFKITVQ</sequence>
<protein>
    <submittedName>
        <fullName evidence="1">Uncharacterized protein</fullName>
    </submittedName>
</protein>
<name>A0A8J8FBR5_9BACT</name>
<organism evidence="1 2">
    <name type="scientific">Limnovirga soli</name>
    <dbReference type="NCBI Taxonomy" id="2656915"/>
    <lineage>
        <taxon>Bacteria</taxon>
        <taxon>Pseudomonadati</taxon>
        <taxon>Bacteroidota</taxon>
        <taxon>Chitinophagia</taxon>
        <taxon>Chitinophagales</taxon>
        <taxon>Chitinophagaceae</taxon>
        <taxon>Limnovirga</taxon>
    </lineage>
</organism>
<proteinExistence type="predicted"/>
<accession>A0A8J8FBR5</accession>
<gene>
    <name evidence="1" type="ORF">GD597_06460</name>
</gene>
<dbReference type="EMBL" id="WHPF01000004">
    <property type="protein sequence ID" value="NNV55093.1"/>
    <property type="molecule type" value="Genomic_DNA"/>
</dbReference>
<keyword evidence="2" id="KW-1185">Reference proteome</keyword>
<comment type="caution">
    <text evidence="1">The sequence shown here is derived from an EMBL/GenBank/DDBJ whole genome shotgun (WGS) entry which is preliminary data.</text>
</comment>
<dbReference type="AlphaFoldDB" id="A0A8J8FBR5"/>